<dbReference type="EMBL" id="JBHUJB010000046">
    <property type="protein sequence ID" value="MFD2159516.1"/>
    <property type="molecule type" value="Genomic_DNA"/>
</dbReference>
<dbReference type="PANTHER" id="PTHR43685:SF3">
    <property type="entry name" value="SLR2126 PROTEIN"/>
    <property type="match status" value="1"/>
</dbReference>
<evidence type="ECO:0000259" key="2">
    <source>
        <dbReference type="Pfam" id="PF00535"/>
    </source>
</evidence>
<protein>
    <submittedName>
        <fullName evidence="4">Glycosyltransferase family 2 protein</fullName>
    </submittedName>
</protein>
<gene>
    <name evidence="4" type="ORF">ACFSW8_11445</name>
</gene>
<dbReference type="PANTHER" id="PTHR43685">
    <property type="entry name" value="GLYCOSYLTRANSFERASE"/>
    <property type="match status" value="1"/>
</dbReference>
<feature type="domain" description="Galactosyltransferase C-terminal" evidence="3">
    <location>
        <begin position="168"/>
        <end position="230"/>
    </location>
</feature>
<dbReference type="CDD" id="cd06420">
    <property type="entry name" value="GT2_Chondriotin_Pol_N"/>
    <property type="match status" value="1"/>
</dbReference>
<dbReference type="Gene3D" id="3.90.550.10">
    <property type="entry name" value="Spore Coat Polysaccharide Biosynthesis Protein SpsA, Chain A"/>
    <property type="match status" value="1"/>
</dbReference>
<organism evidence="4 5">
    <name type="scientific">Rubritalea tangerina</name>
    <dbReference type="NCBI Taxonomy" id="430798"/>
    <lineage>
        <taxon>Bacteria</taxon>
        <taxon>Pseudomonadati</taxon>
        <taxon>Verrucomicrobiota</taxon>
        <taxon>Verrucomicrobiia</taxon>
        <taxon>Verrucomicrobiales</taxon>
        <taxon>Rubritaleaceae</taxon>
        <taxon>Rubritalea</taxon>
    </lineage>
</organism>
<accession>A0ABW4ZCE4</accession>
<sequence length="263" mass="30386">MKVAVIISTYNWPEALNLCLASLAQQNHKPDEVIIGDDGSRADTKEVIDRWRSKLTIYHEWQEDSGFRLARSRNLTLRKVTAEYVICIDGDMVLHPDFVSDHLSFAKKGSFVQGSRVLLNDDFSKQIMSSSQPWRWNTKLIEGGVLGNRNNLIRKPLLTRLIGLQAKESAKNTRTCNMAFWREDLYAVNGFDNRYEGWGREDSDLAWRLVNYGVKRRKLKFSAVALHIYHPEVSRASLPENDKMLQRVLDDKSYYRCESGIEE</sequence>
<keyword evidence="1" id="KW-0808">Transferase</keyword>
<evidence type="ECO:0000313" key="4">
    <source>
        <dbReference type="EMBL" id="MFD2159516.1"/>
    </source>
</evidence>
<reference evidence="5" key="1">
    <citation type="journal article" date="2019" name="Int. J. Syst. Evol. Microbiol.">
        <title>The Global Catalogue of Microorganisms (GCM) 10K type strain sequencing project: providing services to taxonomists for standard genome sequencing and annotation.</title>
        <authorList>
            <consortium name="The Broad Institute Genomics Platform"/>
            <consortium name="The Broad Institute Genome Sequencing Center for Infectious Disease"/>
            <person name="Wu L."/>
            <person name="Ma J."/>
        </authorList>
    </citation>
    <scope>NUCLEOTIDE SEQUENCE [LARGE SCALE GENOMIC DNA]</scope>
    <source>
        <strain evidence="5">CCUG 57942</strain>
    </source>
</reference>
<dbReference type="InterPro" id="IPR027791">
    <property type="entry name" value="Galactosyl_T_C"/>
</dbReference>
<evidence type="ECO:0000256" key="1">
    <source>
        <dbReference type="ARBA" id="ARBA00022679"/>
    </source>
</evidence>
<evidence type="ECO:0000313" key="5">
    <source>
        <dbReference type="Proteomes" id="UP001597389"/>
    </source>
</evidence>
<dbReference type="Pfam" id="PF02709">
    <property type="entry name" value="Glyco_transf_7C"/>
    <property type="match status" value="1"/>
</dbReference>
<dbReference type="SUPFAM" id="SSF53448">
    <property type="entry name" value="Nucleotide-diphospho-sugar transferases"/>
    <property type="match status" value="1"/>
</dbReference>
<dbReference type="RefSeq" id="WP_377178281.1">
    <property type="nucleotide sequence ID" value="NZ_JBHUJB010000046.1"/>
</dbReference>
<evidence type="ECO:0000259" key="3">
    <source>
        <dbReference type="Pfam" id="PF02709"/>
    </source>
</evidence>
<proteinExistence type="predicted"/>
<dbReference type="InterPro" id="IPR029044">
    <property type="entry name" value="Nucleotide-diphossugar_trans"/>
</dbReference>
<name>A0ABW4ZCE4_9BACT</name>
<dbReference type="InterPro" id="IPR050834">
    <property type="entry name" value="Glycosyltransf_2"/>
</dbReference>
<dbReference type="InterPro" id="IPR001173">
    <property type="entry name" value="Glyco_trans_2-like"/>
</dbReference>
<feature type="domain" description="Glycosyltransferase 2-like" evidence="2">
    <location>
        <begin position="5"/>
        <end position="132"/>
    </location>
</feature>
<keyword evidence="5" id="KW-1185">Reference proteome</keyword>
<comment type="caution">
    <text evidence="4">The sequence shown here is derived from an EMBL/GenBank/DDBJ whole genome shotgun (WGS) entry which is preliminary data.</text>
</comment>
<dbReference type="Pfam" id="PF00535">
    <property type="entry name" value="Glycos_transf_2"/>
    <property type="match status" value="1"/>
</dbReference>
<dbReference type="Proteomes" id="UP001597389">
    <property type="component" value="Unassembled WGS sequence"/>
</dbReference>